<dbReference type="EMBL" id="JAPFFF010000063">
    <property type="protein sequence ID" value="KAK8836796.1"/>
    <property type="molecule type" value="Genomic_DNA"/>
</dbReference>
<reference evidence="2 3" key="1">
    <citation type="submission" date="2024-04" db="EMBL/GenBank/DDBJ databases">
        <title>Tritrichomonas musculus Genome.</title>
        <authorList>
            <person name="Alves-Ferreira E."/>
            <person name="Grigg M."/>
            <person name="Lorenzi H."/>
            <person name="Galac M."/>
        </authorList>
    </citation>
    <scope>NUCLEOTIDE SEQUENCE [LARGE SCALE GENOMIC DNA]</scope>
    <source>
        <strain evidence="2 3">EAF2021</strain>
    </source>
</reference>
<accession>A0ABR2GT11</accession>
<proteinExistence type="predicted"/>
<dbReference type="InterPro" id="IPR008271">
    <property type="entry name" value="Ser/Thr_kinase_AS"/>
</dbReference>
<dbReference type="PANTHER" id="PTHR44329:SF214">
    <property type="entry name" value="PROTEIN KINASE DOMAIN-CONTAINING PROTEIN"/>
    <property type="match status" value="1"/>
</dbReference>
<dbReference type="Pfam" id="PF00069">
    <property type="entry name" value="Pkinase"/>
    <property type="match status" value="1"/>
</dbReference>
<evidence type="ECO:0000259" key="1">
    <source>
        <dbReference type="PROSITE" id="PS50011"/>
    </source>
</evidence>
<dbReference type="InterPro" id="IPR000719">
    <property type="entry name" value="Prot_kinase_dom"/>
</dbReference>
<dbReference type="InterPro" id="IPR011009">
    <property type="entry name" value="Kinase-like_dom_sf"/>
</dbReference>
<dbReference type="InterPro" id="IPR051681">
    <property type="entry name" value="Ser/Thr_Kinases-Pseudokinases"/>
</dbReference>
<keyword evidence="3" id="KW-1185">Reference proteome</keyword>
<protein>
    <recommendedName>
        <fullName evidence="1">Protein kinase domain-containing protein</fullName>
    </recommendedName>
</protein>
<evidence type="ECO:0000313" key="3">
    <source>
        <dbReference type="Proteomes" id="UP001470230"/>
    </source>
</evidence>
<dbReference type="PANTHER" id="PTHR44329">
    <property type="entry name" value="SERINE/THREONINE-PROTEIN KINASE TNNI3K-RELATED"/>
    <property type="match status" value="1"/>
</dbReference>
<dbReference type="Proteomes" id="UP001470230">
    <property type="component" value="Unassembled WGS sequence"/>
</dbReference>
<evidence type="ECO:0000313" key="2">
    <source>
        <dbReference type="EMBL" id="KAK8836796.1"/>
    </source>
</evidence>
<organism evidence="2 3">
    <name type="scientific">Tritrichomonas musculus</name>
    <dbReference type="NCBI Taxonomy" id="1915356"/>
    <lineage>
        <taxon>Eukaryota</taxon>
        <taxon>Metamonada</taxon>
        <taxon>Parabasalia</taxon>
        <taxon>Tritrichomonadida</taxon>
        <taxon>Tritrichomonadidae</taxon>
        <taxon>Tritrichomonas</taxon>
    </lineage>
</organism>
<dbReference type="PROSITE" id="PS00108">
    <property type="entry name" value="PROTEIN_KINASE_ST"/>
    <property type="match status" value="1"/>
</dbReference>
<name>A0ABR2GT11_9EUKA</name>
<dbReference type="Gene3D" id="1.10.510.10">
    <property type="entry name" value="Transferase(Phosphotransferase) domain 1"/>
    <property type="match status" value="1"/>
</dbReference>
<feature type="domain" description="Protein kinase" evidence="1">
    <location>
        <begin position="1"/>
        <end position="123"/>
    </location>
</feature>
<gene>
    <name evidence="2" type="ORF">M9Y10_037318</name>
</gene>
<dbReference type="SUPFAM" id="SSF56112">
    <property type="entry name" value="Protein kinase-like (PK-like)"/>
    <property type="match status" value="1"/>
</dbReference>
<comment type="caution">
    <text evidence="2">The sequence shown here is derived from an EMBL/GenBank/DDBJ whole genome shotgun (WGS) entry which is preliminary data.</text>
</comment>
<sequence length="123" mass="14532">MLLMRESLILHKLKHPCIVEFKGLNFQSFKNPSILSPSIITEFLSHGSLQRILDREKKSRADIKWTPTKKYINLIGISRAMKYLHSRNVIHRDLKPENILTDENYYPRVCNFGLSRFFSEKIK</sequence>
<dbReference type="PROSITE" id="PS50011">
    <property type="entry name" value="PROTEIN_KINASE_DOM"/>
    <property type="match status" value="1"/>
</dbReference>